<dbReference type="EMBL" id="JAENGZ010001563">
    <property type="protein sequence ID" value="KAG6947357.1"/>
    <property type="molecule type" value="Genomic_DNA"/>
</dbReference>
<reference evidence="1" key="1">
    <citation type="submission" date="2021-01" db="EMBL/GenBank/DDBJ databases">
        <title>Phytophthora aleatoria, a newly-described species from Pinus radiata is distinct from Phytophthora cactorum isolates based on comparative genomics.</title>
        <authorList>
            <person name="Mcdougal R."/>
            <person name="Panda P."/>
            <person name="Williams N."/>
            <person name="Studholme D.J."/>
        </authorList>
    </citation>
    <scope>NUCLEOTIDE SEQUENCE</scope>
    <source>
        <strain evidence="1">NZFS 3830</strain>
    </source>
</reference>
<gene>
    <name evidence="1" type="ORF">JG687_00016147</name>
</gene>
<dbReference type="Proteomes" id="UP000688947">
    <property type="component" value="Unassembled WGS sequence"/>
</dbReference>
<accession>A0A8T1TU22</accession>
<sequence>MGLLSATLSGTLCSQYQFAFLKQMPMSTGATEKWIERGGSLITQSCACTCRISCCVPLL</sequence>
<evidence type="ECO:0000313" key="1">
    <source>
        <dbReference type="EMBL" id="KAG6947357.1"/>
    </source>
</evidence>
<proteinExistence type="predicted"/>
<dbReference type="AlphaFoldDB" id="A0A8T1TU22"/>
<organism evidence="1 2">
    <name type="scientific">Phytophthora cactorum</name>
    <dbReference type="NCBI Taxonomy" id="29920"/>
    <lineage>
        <taxon>Eukaryota</taxon>
        <taxon>Sar</taxon>
        <taxon>Stramenopiles</taxon>
        <taxon>Oomycota</taxon>
        <taxon>Peronosporomycetes</taxon>
        <taxon>Peronosporales</taxon>
        <taxon>Peronosporaceae</taxon>
        <taxon>Phytophthora</taxon>
    </lineage>
</organism>
<comment type="caution">
    <text evidence="1">The sequence shown here is derived from an EMBL/GenBank/DDBJ whole genome shotgun (WGS) entry which is preliminary data.</text>
</comment>
<name>A0A8T1TU22_9STRA</name>
<evidence type="ECO:0000313" key="2">
    <source>
        <dbReference type="Proteomes" id="UP000688947"/>
    </source>
</evidence>
<protein>
    <submittedName>
        <fullName evidence="1">Uncharacterized protein</fullName>
    </submittedName>
</protein>